<dbReference type="Proteomes" id="UP001652394">
    <property type="component" value="Unassembled WGS sequence"/>
</dbReference>
<comment type="caution">
    <text evidence="1">The sequence shown here is derived from an EMBL/GenBank/DDBJ whole genome shotgun (WGS) entry which is preliminary data.</text>
</comment>
<accession>A0ABT2TE64</accession>
<keyword evidence="2" id="KW-1185">Reference proteome</keyword>
<dbReference type="GO" id="GO:0008168">
    <property type="term" value="F:methyltransferase activity"/>
    <property type="evidence" value="ECO:0007669"/>
    <property type="project" value="UniProtKB-KW"/>
</dbReference>
<name>A0ABT2TE64_9FIRM</name>
<dbReference type="InterPro" id="IPR006901">
    <property type="entry name" value="TrmK"/>
</dbReference>
<evidence type="ECO:0000313" key="1">
    <source>
        <dbReference type="EMBL" id="MCU6748579.1"/>
    </source>
</evidence>
<keyword evidence="1" id="KW-0489">Methyltransferase</keyword>
<dbReference type="PIRSF" id="PIRSF018637">
    <property type="entry name" value="TrmK"/>
    <property type="match status" value="1"/>
</dbReference>
<sequence length="234" mass="26600">MELSRRLQAVASLVTAGYKLADIGTDHAYIPIYLTENGIIPSAVAMDVRPGPLKRAKDHVQEHALEDKIELRLSDGLDKLRPGEAQCAVIAGMGGGLMIHILEQAGNSLAYLKECILQPQSETAKVRAFLLQEGFLFIEEKMVQEEGKYYPMMKVVPGKKEQEQNWSETELQYGRLLLEKKDPVLYEYLKREGNLKKQILKHLQNGGTKRIEDRKEQLRQELLCIEKGMKYYAV</sequence>
<dbReference type="PANTHER" id="PTHR38451">
    <property type="entry name" value="TRNA (ADENINE(22)-N(1))-METHYLTRANSFERASE"/>
    <property type="match status" value="1"/>
</dbReference>
<reference evidence="1 2" key="1">
    <citation type="journal article" date="2021" name="ISME Commun">
        <title>Automated analysis of genomic sequences facilitates high-throughput and comprehensive description of bacteria.</title>
        <authorList>
            <person name="Hitch T.C.A."/>
        </authorList>
    </citation>
    <scope>NUCLEOTIDE SEQUENCE [LARGE SCALE GENOMIC DNA]</scope>
    <source>
        <strain evidence="1 2">H2_18</strain>
    </source>
</reference>
<dbReference type="RefSeq" id="WP_059069829.1">
    <property type="nucleotide sequence ID" value="NZ_JAOQJX010000026.1"/>
</dbReference>
<dbReference type="InterPro" id="IPR029063">
    <property type="entry name" value="SAM-dependent_MTases_sf"/>
</dbReference>
<dbReference type="PANTHER" id="PTHR38451:SF1">
    <property type="entry name" value="TRNA (ADENINE(22)-N(1))-METHYLTRANSFERASE"/>
    <property type="match status" value="1"/>
</dbReference>
<dbReference type="Pfam" id="PF04816">
    <property type="entry name" value="TrmK"/>
    <property type="match status" value="1"/>
</dbReference>
<dbReference type="Gene3D" id="1.10.287.1890">
    <property type="match status" value="1"/>
</dbReference>
<gene>
    <name evidence="1" type="ORF">OCV51_13100</name>
</gene>
<keyword evidence="1" id="KW-0808">Transferase</keyword>
<dbReference type="SUPFAM" id="SSF53335">
    <property type="entry name" value="S-adenosyl-L-methionine-dependent methyltransferases"/>
    <property type="match status" value="1"/>
</dbReference>
<organism evidence="1 2">
    <name type="scientific">Faecalicatena acetigenes</name>
    <dbReference type="NCBI Taxonomy" id="2981790"/>
    <lineage>
        <taxon>Bacteria</taxon>
        <taxon>Bacillati</taxon>
        <taxon>Bacillota</taxon>
        <taxon>Clostridia</taxon>
        <taxon>Lachnospirales</taxon>
        <taxon>Lachnospiraceae</taxon>
        <taxon>Faecalicatena</taxon>
    </lineage>
</organism>
<proteinExistence type="predicted"/>
<protein>
    <submittedName>
        <fullName evidence="1">Class I SAM-dependent methyltransferase</fullName>
    </submittedName>
</protein>
<dbReference type="GO" id="GO:0032259">
    <property type="term" value="P:methylation"/>
    <property type="evidence" value="ECO:0007669"/>
    <property type="project" value="UniProtKB-KW"/>
</dbReference>
<evidence type="ECO:0000313" key="2">
    <source>
        <dbReference type="Proteomes" id="UP001652394"/>
    </source>
</evidence>
<dbReference type="EMBL" id="JAOQJX010000026">
    <property type="protein sequence ID" value="MCU6748579.1"/>
    <property type="molecule type" value="Genomic_DNA"/>
</dbReference>
<dbReference type="Gene3D" id="3.40.50.150">
    <property type="entry name" value="Vaccinia Virus protein VP39"/>
    <property type="match status" value="1"/>
</dbReference>